<dbReference type="Pfam" id="PF02049">
    <property type="entry name" value="FliE"/>
    <property type="match status" value="1"/>
</dbReference>
<evidence type="ECO:0000256" key="2">
    <source>
        <dbReference type="ARBA" id="ARBA00009272"/>
    </source>
</evidence>
<comment type="subcellular location">
    <subcellularLocation>
        <location evidence="1 4">Bacterial flagellum basal body</location>
    </subcellularLocation>
</comment>
<dbReference type="PANTHER" id="PTHR34653:SF1">
    <property type="entry name" value="FLAGELLAR HOOK-BASAL BODY COMPLEX PROTEIN FLIE"/>
    <property type="match status" value="1"/>
</dbReference>
<keyword evidence="6" id="KW-0282">Flagellum</keyword>
<organism evidence="6 7">
    <name type="scientific">Halanaerobium polyolivorans</name>
    <dbReference type="NCBI Taxonomy" id="2886943"/>
    <lineage>
        <taxon>Bacteria</taxon>
        <taxon>Bacillati</taxon>
        <taxon>Bacillota</taxon>
        <taxon>Clostridia</taxon>
        <taxon>Halanaerobiales</taxon>
        <taxon>Halanaerobiaceae</taxon>
        <taxon>Halanaerobium</taxon>
    </lineage>
</organism>
<dbReference type="RefSeq" id="WP_229345800.1">
    <property type="nucleotide sequence ID" value="NZ_JAJFAT010000009.1"/>
</dbReference>
<keyword evidence="6" id="KW-0966">Cell projection</keyword>
<evidence type="ECO:0000313" key="6">
    <source>
        <dbReference type="EMBL" id="MCC3145211.1"/>
    </source>
</evidence>
<name>A0AAW4X0A0_9FIRM</name>
<proteinExistence type="inferred from homology"/>
<dbReference type="GO" id="GO:0009425">
    <property type="term" value="C:bacterial-type flagellum basal body"/>
    <property type="evidence" value="ECO:0007669"/>
    <property type="project" value="UniProtKB-SubCell"/>
</dbReference>
<dbReference type="NCBIfam" id="TIGR00205">
    <property type="entry name" value="fliE"/>
    <property type="match status" value="1"/>
</dbReference>
<dbReference type="HAMAP" id="MF_00724">
    <property type="entry name" value="FliE"/>
    <property type="match status" value="1"/>
</dbReference>
<evidence type="ECO:0000256" key="1">
    <source>
        <dbReference type="ARBA" id="ARBA00004117"/>
    </source>
</evidence>
<evidence type="ECO:0000256" key="3">
    <source>
        <dbReference type="ARBA" id="ARBA00023143"/>
    </source>
</evidence>
<evidence type="ECO:0000313" key="7">
    <source>
        <dbReference type="Proteomes" id="UP001199296"/>
    </source>
</evidence>
<reference evidence="6 7" key="1">
    <citation type="submission" date="2021-10" db="EMBL/GenBank/DDBJ databases">
        <authorList>
            <person name="Grouzdev D.S."/>
            <person name="Pantiukh K.S."/>
            <person name="Krutkina M.S."/>
        </authorList>
    </citation>
    <scope>NUCLEOTIDE SEQUENCE [LARGE SCALE GENOMIC DNA]</scope>
    <source>
        <strain evidence="6 7">Z-7514</strain>
    </source>
</reference>
<evidence type="ECO:0000256" key="4">
    <source>
        <dbReference type="HAMAP-Rule" id="MF_00724"/>
    </source>
</evidence>
<keyword evidence="6" id="KW-0969">Cilium</keyword>
<dbReference type="PRINTS" id="PR01006">
    <property type="entry name" value="FLGHOOKFLIE"/>
</dbReference>
<comment type="caution">
    <text evidence="6">The sequence shown here is derived from an EMBL/GenBank/DDBJ whole genome shotgun (WGS) entry which is preliminary data.</text>
</comment>
<evidence type="ECO:0000256" key="5">
    <source>
        <dbReference type="NCBIfam" id="TIGR00205"/>
    </source>
</evidence>
<dbReference type="Proteomes" id="UP001199296">
    <property type="component" value="Unassembled WGS sequence"/>
</dbReference>
<dbReference type="PANTHER" id="PTHR34653">
    <property type="match status" value="1"/>
</dbReference>
<keyword evidence="3 4" id="KW-0975">Bacterial flagellum</keyword>
<keyword evidence="7" id="KW-1185">Reference proteome</keyword>
<dbReference type="GO" id="GO:0071973">
    <property type="term" value="P:bacterial-type flagellum-dependent cell motility"/>
    <property type="evidence" value="ECO:0007669"/>
    <property type="project" value="InterPro"/>
</dbReference>
<dbReference type="AlphaFoldDB" id="A0AAW4X0A0"/>
<gene>
    <name evidence="4 6" type="primary">fliE</name>
    <name evidence="6" type="ORF">LJ207_07730</name>
</gene>
<dbReference type="EMBL" id="JAJFAT010000009">
    <property type="protein sequence ID" value="MCC3145211.1"/>
    <property type="molecule type" value="Genomic_DNA"/>
</dbReference>
<dbReference type="GO" id="GO:0003774">
    <property type="term" value="F:cytoskeletal motor activity"/>
    <property type="evidence" value="ECO:0007669"/>
    <property type="project" value="InterPro"/>
</dbReference>
<dbReference type="InterPro" id="IPR001624">
    <property type="entry name" value="FliE"/>
</dbReference>
<sequence length="97" mass="10935">MNNINPVQFQNNFFNLKQSQSEAPESSFREMFRDQLMQVNQLEQEAQTITADFAAGKVDNIHDVTIAGEKANLAVNLSTAVQSKVLSAYEEIMRLQV</sequence>
<accession>A0AAW4X0A0</accession>
<comment type="similarity">
    <text evidence="2 4">Belongs to the FliE family.</text>
</comment>
<protein>
    <recommendedName>
        <fullName evidence="4 5">Flagellar hook-basal body complex protein FliE</fullName>
    </recommendedName>
</protein>
<dbReference type="GO" id="GO:0005198">
    <property type="term" value="F:structural molecule activity"/>
    <property type="evidence" value="ECO:0007669"/>
    <property type="project" value="UniProtKB-UniRule"/>
</dbReference>